<feature type="domain" description="Homeobox" evidence="12">
    <location>
        <begin position="44"/>
        <end position="109"/>
    </location>
</feature>
<evidence type="ECO:0000256" key="7">
    <source>
        <dbReference type="ARBA" id="ARBA00023242"/>
    </source>
</evidence>
<evidence type="ECO:0000256" key="10">
    <source>
        <dbReference type="RuleBase" id="RU000682"/>
    </source>
</evidence>
<dbReference type="GO" id="GO:0099402">
    <property type="term" value="P:plant organ development"/>
    <property type="evidence" value="ECO:0007669"/>
    <property type="project" value="InterPro"/>
</dbReference>
<dbReference type="AlphaFoldDB" id="R9R8K4"/>
<keyword evidence="4 9" id="KW-0238">DNA-binding</keyword>
<dbReference type="EMBL" id="JX411949">
    <property type="protein sequence ID" value="AGL53583.1"/>
    <property type="molecule type" value="Genomic_DNA"/>
</dbReference>
<sequence length="285" mass="32308">MMSMETSKITLDIGMAHQMLQLKLSNDASSSPENESCIMMITAQPASGSRWNPTAEQVTILKELYRGGMRTPTAEQIQQISSQLKRYGKIEGKNVFYWFQNHKARERQKRRRYTIITDMLQQKPESDNWRREEAEDSPSSSQFGSPLCGNIELDAPDNSSVIYASKTGSRNGTNRSLQGRFSQQFHYNTCHMQLDKNDPREEGEDDRDQMETLQLFPVQGQAGSVKSEKENCSSCSGNDNDYCSSDNISYSENNSGIRDPLELCLSSCVNETNNNSIMWDFFAGH</sequence>
<organism evidence="13">
    <name type="scientific">Picea abies</name>
    <name type="common">Norway spruce</name>
    <name type="synonym">Picea excelsa</name>
    <dbReference type="NCBI Taxonomy" id="3329"/>
    <lineage>
        <taxon>Eukaryota</taxon>
        <taxon>Viridiplantae</taxon>
        <taxon>Streptophyta</taxon>
        <taxon>Embryophyta</taxon>
        <taxon>Tracheophyta</taxon>
        <taxon>Spermatophyta</taxon>
        <taxon>Pinopsida</taxon>
        <taxon>Pinidae</taxon>
        <taxon>Conifers I</taxon>
        <taxon>Pinales</taxon>
        <taxon>Pinaceae</taxon>
        <taxon>Picea</taxon>
    </lineage>
</organism>
<dbReference type="Gene3D" id="1.10.10.60">
    <property type="entry name" value="Homeodomain-like"/>
    <property type="match status" value="1"/>
</dbReference>
<protein>
    <submittedName>
        <fullName evidence="13">WUSCHEL homeobox protein WOX5</fullName>
    </submittedName>
</protein>
<dbReference type="SUPFAM" id="SSF46689">
    <property type="entry name" value="Homeodomain-like"/>
    <property type="match status" value="1"/>
</dbReference>
<evidence type="ECO:0000256" key="3">
    <source>
        <dbReference type="ARBA" id="ARBA00023015"/>
    </source>
</evidence>
<feature type="region of interest" description="Disordered" evidence="11">
    <location>
        <begin position="122"/>
        <end position="150"/>
    </location>
</feature>
<dbReference type="SMART" id="SM00389">
    <property type="entry name" value="HOX"/>
    <property type="match status" value="1"/>
</dbReference>
<accession>R9R8K4</accession>
<evidence type="ECO:0000313" key="13">
    <source>
        <dbReference type="EMBL" id="AGL53583.1"/>
    </source>
</evidence>
<keyword evidence="6" id="KW-0804">Transcription</keyword>
<dbReference type="GO" id="GO:0003677">
    <property type="term" value="F:DNA binding"/>
    <property type="evidence" value="ECO:0007669"/>
    <property type="project" value="UniProtKB-UniRule"/>
</dbReference>
<keyword evidence="3" id="KW-0805">Transcription regulation</keyword>
<evidence type="ECO:0000256" key="8">
    <source>
        <dbReference type="ARBA" id="ARBA00024040"/>
    </source>
</evidence>
<dbReference type="GO" id="GO:0005634">
    <property type="term" value="C:nucleus"/>
    <property type="evidence" value="ECO:0007669"/>
    <property type="project" value="UniProtKB-SubCell"/>
</dbReference>
<gene>
    <name evidence="13" type="primary">WOX5</name>
</gene>
<dbReference type="PANTHER" id="PTHR45940">
    <property type="entry name" value="WUSCHEL-RELATED HOMEOBOX 1-RELATED"/>
    <property type="match status" value="1"/>
</dbReference>
<dbReference type="CDD" id="cd00086">
    <property type="entry name" value="homeodomain"/>
    <property type="match status" value="1"/>
</dbReference>
<keyword evidence="2" id="KW-0217">Developmental protein</keyword>
<dbReference type="InterPro" id="IPR001356">
    <property type="entry name" value="HD"/>
</dbReference>
<dbReference type="Pfam" id="PF00046">
    <property type="entry name" value="Homeodomain"/>
    <property type="match status" value="1"/>
</dbReference>
<dbReference type="GO" id="GO:0003700">
    <property type="term" value="F:DNA-binding transcription factor activity"/>
    <property type="evidence" value="ECO:0007669"/>
    <property type="project" value="InterPro"/>
</dbReference>
<reference evidence="13" key="1">
    <citation type="journal article" date="2013" name="BMC Plant Biol.">
        <title>Analysis of the WUSCHEL-RELATED HOMEOBOX gene family in the conifer picea abies reveals extensive conservation as well as dynamic patterns.</title>
        <authorList>
            <person name="Hedman H."/>
            <person name="Zhu T."/>
            <person name="von Arnold S."/>
            <person name="Sohlberg J.J."/>
        </authorList>
    </citation>
    <scope>NUCLEOTIDE SEQUENCE</scope>
</reference>
<name>R9R8K4_PICAB</name>
<evidence type="ECO:0000256" key="5">
    <source>
        <dbReference type="ARBA" id="ARBA00023155"/>
    </source>
</evidence>
<evidence type="ECO:0000256" key="11">
    <source>
        <dbReference type="SAM" id="MobiDB-lite"/>
    </source>
</evidence>
<evidence type="ECO:0000259" key="12">
    <source>
        <dbReference type="PROSITE" id="PS50071"/>
    </source>
</evidence>
<proteinExistence type="inferred from homology"/>
<evidence type="ECO:0000256" key="4">
    <source>
        <dbReference type="ARBA" id="ARBA00023125"/>
    </source>
</evidence>
<dbReference type="InterPro" id="IPR009057">
    <property type="entry name" value="Homeodomain-like_sf"/>
</dbReference>
<comment type="subcellular location">
    <subcellularLocation>
        <location evidence="1 9 10">Nucleus</location>
    </subcellularLocation>
</comment>
<evidence type="ECO:0000256" key="9">
    <source>
        <dbReference type="PROSITE-ProRule" id="PRU00108"/>
    </source>
</evidence>
<evidence type="ECO:0000256" key="6">
    <source>
        <dbReference type="ARBA" id="ARBA00023163"/>
    </source>
</evidence>
<dbReference type="FunFam" id="1.10.10.60:FF:000146">
    <property type="entry name" value="WUSCHEL-related homeobox 4"/>
    <property type="match status" value="1"/>
</dbReference>
<evidence type="ECO:0000256" key="1">
    <source>
        <dbReference type="ARBA" id="ARBA00004123"/>
    </source>
</evidence>
<keyword evidence="5 9" id="KW-0371">Homeobox</keyword>
<feature type="DNA-binding region" description="Homeobox" evidence="9">
    <location>
        <begin position="46"/>
        <end position="110"/>
    </location>
</feature>
<comment type="similarity">
    <text evidence="8">Belongs to the WUS homeobox family.</text>
</comment>
<dbReference type="PROSITE" id="PS50071">
    <property type="entry name" value="HOMEOBOX_2"/>
    <property type="match status" value="1"/>
</dbReference>
<feature type="compositionally biased region" description="Basic and acidic residues" evidence="11">
    <location>
        <begin position="124"/>
        <end position="133"/>
    </location>
</feature>
<keyword evidence="7 9" id="KW-0539">Nucleus</keyword>
<evidence type="ECO:0000256" key="2">
    <source>
        <dbReference type="ARBA" id="ARBA00022473"/>
    </source>
</evidence>
<dbReference type="PANTHER" id="PTHR45940:SF2">
    <property type="entry name" value="WUSCHEL-RELATED HOMEOBOX 1"/>
    <property type="match status" value="1"/>
</dbReference>
<dbReference type="InterPro" id="IPR044555">
    <property type="entry name" value="WUSCHEL-like"/>
</dbReference>